<feature type="transmembrane region" description="Helical" evidence="1">
    <location>
        <begin position="37"/>
        <end position="55"/>
    </location>
</feature>
<geneLocation type="plasmid" evidence="2">
    <name>pMRI 5.2</name>
</geneLocation>
<dbReference type="EMBL" id="KC019311">
    <property type="protein sequence ID" value="AFZ81804.1"/>
    <property type="molecule type" value="Genomic_DNA"/>
</dbReference>
<dbReference type="AlphaFoldDB" id="L0B1T9"/>
<keyword evidence="1" id="KW-0472">Membrane</keyword>
<keyword evidence="1" id="KW-0812">Transmembrane</keyword>
<accession>L0B1T9</accession>
<keyword evidence="2" id="KW-0614">Plasmid</keyword>
<sequence>MSNKAKFALTTGITVAIVQYVYTIFLEPLIKSNQLNAMINIIIILLILLIIYMIFKNKNKQGK</sequence>
<evidence type="ECO:0000313" key="2">
    <source>
        <dbReference type="EMBL" id="AFZ81804.1"/>
    </source>
</evidence>
<feature type="transmembrane region" description="Helical" evidence="1">
    <location>
        <begin position="7"/>
        <end position="25"/>
    </location>
</feature>
<reference evidence="2" key="1">
    <citation type="submission" date="2012-10" db="EMBL/GenBank/DDBJ databases">
        <authorList>
            <person name="Cho G.-S."/>
            <person name="Huch M."/>
            <person name="Mathara J."/>
            <person name="van Belkum M.J."/>
            <person name="Franz C.M.A.P."/>
        </authorList>
    </citation>
    <scope>NUCLEOTIDE SEQUENCE</scope>
    <source>
        <strain evidence="2">BFE 5092</strain>
        <plasmid evidence="2">pMRI 5.2</plasmid>
    </source>
</reference>
<evidence type="ECO:0000256" key="1">
    <source>
        <dbReference type="SAM" id="Phobius"/>
    </source>
</evidence>
<keyword evidence="1" id="KW-1133">Transmembrane helix</keyword>
<name>L0B1T9_LACPN</name>
<reference evidence="2" key="2">
    <citation type="journal article" date="2013" name="Plasmid">
        <title>Characterization of pMRI 5.2, a rolling-circle-type plasmid from Lactobacillus plantarum BFE 5092 which harbours two different replication initiation genes.</title>
        <authorList>
            <person name="Cho G.S."/>
            <person name="Huch M."/>
            <person name="Mathara J.M."/>
            <person name="van Belkum M.J."/>
            <person name="Franz C.M."/>
        </authorList>
    </citation>
    <scope>NUCLEOTIDE SEQUENCE</scope>
    <source>
        <strain evidence="2">BFE 5092</strain>
        <plasmid evidence="2">pMRI 5.2</plasmid>
    </source>
</reference>
<organism evidence="2">
    <name type="scientific">Lactiplantibacillus plantarum</name>
    <name type="common">Lactobacillus plantarum</name>
    <dbReference type="NCBI Taxonomy" id="1590"/>
    <lineage>
        <taxon>Bacteria</taxon>
        <taxon>Bacillati</taxon>
        <taxon>Bacillota</taxon>
        <taxon>Bacilli</taxon>
        <taxon>Lactobacillales</taxon>
        <taxon>Lactobacillaceae</taxon>
        <taxon>Lactiplantibacillus</taxon>
    </lineage>
</organism>
<proteinExistence type="predicted"/>
<protein>
    <submittedName>
        <fullName evidence="2">Uncharacterized protein</fullName>
    </submittedName>
</protein>